<reference evidence="3" key="2">
    <citation type="submission" date="2013-07" db="EMBL/GenBank/DDBJ databases">
        <authorList>
            <person name="Morais-Silva F.O."/>
            <person name="Rezende A.M."/>
            <person name="Pimentel C."/>
            <person name="Resende D.M."/>
            <person name="Santos C.I."/>
            <person name="Clemente C."/>
            <person name="de Oliveira L.M."/>
            <person name="da Silva S.M."/>
            <person name="Costa D.A."/>
            <person name="Varela-Raposo A."/>
            <person name="Horacio E.C.A."/>
            <person name="Matos M."/>
            <person name="Flores O."/>
            <person name="Ruiz J.C."/>
            <person name="Rodrigues-Pousada C."/>
        </authorList>
    </citation>
    <scope>NUCLEOTIDE SEQUENCE [LARGE SCALE GENOMIC DNA]</scope>
    <source>
        <strain evidence="3">ATCC 19364 / DSM 1382 / NCIMB 9332 / VKM B-1759</strain>
    </source>
</reference>
<dbReference type="HOGENOM" id="CLU_1060613_0_0_7"/>
<organism evidence="2 3">
    <name type="scientific">Megalodesulfovibrio gigas (strain ATCC 19364 / DSM 1382 / NCIMB 9332 / VKM B-1759)</name>
    <name type="common">Desulfovibrio gigas</name>
    <dbReference type="NCBI Taxonomy" id="1121448"/>
    <lineage>
        <taxon>Bacteria</taxon>
        <taxon>Pseudomonadati</taxon>
        <taxon>Thermodesulfobacteriota</taxon>
        <taxon>Desulfovibrionia</taxon>
        <taxon>Desulfovibrionales</taxon>
        <taxon>Desulfovibrionaceae</taxon>
        <taxon>Megalodesulfovibrio</taxon>
    </lineage>
</organism>
<name>T2GB36_MEGG1</name>
<dbReference type="Proteomes" id="UP000016587">
    <property type="component" value="Chromosome"/>
</dbReference>
<keyword evidence="3" id="KW-1185">Reference proteome</keyword>
<dbReference type="PATRIC" id="fig|1121448.10.peg.1984"/>
<gene>
    <name evidence="2" type="ORF">DGI_2029</name>
</gene>
<dbReference type="KEGG" id="dgg:DGI_2029"/>
<dbReference type="RefSeq" id="WP_021760698.1">
    <property type="nucleotide sequence ID" value="NC_022444.1"/>
</dbReference>
<evidence type="ECO:0000256" key="1">
    <source>
        <dbReference type="SAM" id="MobiDB-lite"/>
    </source>
</evidence>
<dbReference type="eggNOG" id="ENOG5031EMA">
    <property type="taxonomic scope" value="Bacteria"/>
</dbReference>
<dbReference type="OrthoDB" id="5423001at2"/>
<accession>T2GB36</accession>
<dbReference type="AlphaFoldDB" id="T2GB36"/>
<protein>
    <recommendedName>
        <fullName evidence="4">Antitoxin SocA-like Panacea domain-containing protein</fullName>
    </recommendedName>
</protein>
<dbReference type="EMBL" id="CP006585">
    <property type="protein sequence ID" value="AGW13800.1"/>
    <property type="molecule type" value="Genomic_DNA"/>
</dbReference>
<dbReference type="STRING" id="1121448.DGI_2029"/>
<sequence length="262" mass="29466">MDTIRVDTIIQYALTIASEQDEYRDRELGSIHLIKYLYLADLDYAAMHGGETYTGIPWVFFRFGPWAAEIQERIPVAARAMGAERRTFQTDAYGELERYFAPCHAPRAGLERKLDVIVATSVAHKVKKFGADTDSLLQHVYGTEPLLRAAPREPLDFTLAARPLSDQEQKAAQIKTMTPKQAKKLEAWKKEGRARFQRCLAEKKARESKRITPPPPRFDDVYFAGLAALDEQAGESVPSGGMTCSISPDVWKSPARYDPDLS</sequence>
<evidence type="ECO:0000313" key="3">
    <source>
        <dbReference type="Proteomes" id="UP000016587"/>
    </source>
</evidence>
<evidence type="ECO:0000313" key="2">
    <source>
        <dbReference type="EMBL" id="AGW13800.1"/>
    </source>
</evidence>
<evidence type="ECO:0008006" key="4">
    <source>
        <dbReference type="Google" id="ProtNLM"/>
    </source>
</evidence>
<feature type="region of interest" description="Disordered" evidence="1">
    <location>
        <begin position="234"/>
        <end position="262"/>
    </location>
</feature>
<reference evidence="2 3" key="1">
    <citation type="journal article" date="2013" name="J. Bacteriol.">
        <title>Roles of HynAB and Ech, the only two hydrogenases found in the model sulfate reducer Desulfovibrio gigas.</title>
        <authorList>
            <person name="Morais-Silva F.O."/>
            <person name="Santos C.I."/>
            <person name="Rodrigues R."/>
            <person name="Pereira I.A."/>
            <person name="Rodrigues-Pousada C."/>
        </authorList>
    </citation>
    <scope>NUCLEOTIDE SEQUENCE [LARGE SCALE GENOMIC DNA]</scope>
    <source>
        <strain evidence="3">ATCC 19364 / DSM 1382 / NCIMB 9332 / VKM B-1759</strain>
    </source>
</reference>
<proteinExistence type="predicted"/>